<reference evidence="4 5" key="1">
    <citation type="journal article" date="2013" name="Biodegradation">
        <title>Occurrence of 4-tert-butylphenol (4-t-BP) biodegradation in an aquatic sample caused by the presence of Spirodela polyrrhiza and isolation of a 4-t-BP-utilizing bacterium.</title>
        <authorList>
            <person name="Ogata Y."/>
            <person name="Toyama T."/>
            <person name="Yu N."/>
            <person name="Wang X."/>
            <person name="Sei K."/>
            <person name="Ike M."/>
        </authorList>
    </citation>
    <scope>NUCLEOTIDE SEQUENCE [LARGE SCALE GENOMIC DNA]</scope>
    <source>
        <strain evidence="4 5">OMI</strain>
    </source>
</reference>
<name>A0A292ZCP0_SPHSA</name>
<dbReference type="InterPro" id="IPR016181">
    <property type="entry name" value="Acyl_CoA_acyltransferase"/>
</dbReference>
<evidence type="ECO:0000313" key="5">
    <source>
        <dbReference type="Proteomes" id="UP000221538"/>
    </source>
</evidence>
<dbReference type="Pfam" id="PF00583">
    <property type="entry name" value="Acetyltransf_1"/>
    <property type="match status" value="1"/>
</dbReference>
<dbReference type="GO" id="GO:0016747">
    <property type="term" value="F:acyltransferase activity, transferring groups other than amino-acyl groups"/>
    <property type="evidence" value="ECO:0007669"/>
    <property type="project" value="InterPro"/>
</dbReference>
<dbReference type="SUPFAM" id="SSF55729">
    <property type="entry name" value="Acyl-CoA N-acyltransferases (Nat)"/>
    <property type="match status" value="1"/>
</dbReference>
<evidence type="ECO:0000259" key="3">
    <source>
        <dbReference type="PROSITE" id="PS51186"/>
    </source>
</evidence>
<accession>A0A292ZCP0</accession>
<protein>
    <submittedName>
        <fullName evidence="4">Putative acetyltransferase</fullName>
    </submittedName>
</protein>
<evidence type="ECO:0000256" key="1">
    <source>
        <dbReference type="ARBA" id="ARBA00022679"/>
    </source>
</evidence>
<keyword evidence="1 4" id="KW-0808">Transferase</keyword>
<keyword evidence="2" id="KW-0012">Acyltransferase</keyword>
<organism evidence="4 5">
    <name type="scientific">Sphingobium fuliginis (strain ATCC 27551)</name>
    <dbReference type="NCBI Taxonomy" id="336203"/>
    <lineage>
        <taxon>Bacteria</taxon>
        <taxon>Pseudomonadati</taxon>
        <taxon>Pseudomonadota</taxon>
        <taxon>Alphaproteobacteria</taxon>
        <taxon>Sphingomonadales</taxon>
        <taxon>Sphingomonadaceae</taxon>
        <taxon>Sphingobium</taxon>
    </lineage>
</organism>
<comment type="caution">
    <text evidence="4">The sequence shown here is derived from an EMBL/GenBank/DDBJ whole genome shotgun (WGS) entry which is preliminary data.</text>
</comment>
<dbReference type="AlphaFoldDB" id="A0A292ZCP0"/>
<sequence>MDIRLARPSDLPRLHPIIERAYRGDTARQSWAIETAPPATPRTSIAALEAILADPAERLLVAPAPDDAPVGCVQISDRGDGRACLGLLCVDPALQSGGLGHRLIAAAGQLAATAFGTRRMEMTVISTHDNLIRYYRRRGYRPTGETRPYPVPLDPPQQMVVLAKALAARKQLG</sequence>
<evidence type="ECO:0000313" key="4">
    <source>
        <dbReference type="EMBL" id="GAY20888.1"/>
    </source>
</evidence>
<dbReference type="PANTHER" id="PTHR43877">
    <property type="entry name" value="AMINOALKYLPHOSPHONATE N-ACETYLTRANSFERASE-RELATED-RELATED"/>
    <property type="match status" value="1"/>
</dbReference>
<feature type="domain" description="N-acetyltransferase" evidence="3">
    <location>
        <begin position="1"/>
        <end position="167"/>
    </location>
</feature>
<gene>
    <name evidence="4" type="ORF">SFOMI_1418</name>
</gene>
<proteinExistence type="predicted"/>
<dbReference type="InterPro" id="IPR000182">
    <property type="entry name" value="GNAT_dom"/>
</dbReference>
<dbReference type="PROSITE" id="PS51186">
    <property type="entry name" value="GNAT"/>
    <property type="match status" value="1"/>
</dbReference>
<dbReference type="Proteomes" id="UP000221538">
    <property type="component" value="Unassembled WGS sequence"/>
</dbReference>
<dbReference type="InterPro" id="IPR050832">
    <property type="entry name" value="Bact_Acetyltransf"/>
</dbReference>
<reference evidence="4 5" key="2">
    <citation type="journal article" date="2013" name="Environ. Sci. Technol.">
        <title>The 4-tert-butylphenol-utilizing bacterium Sphingobium fuliginis OMI can degrade bisphenols via phenolic ring hydroxylation and meta-cleavage pathway.</title>
        <authorList>
            <person name="Ogata Y."/>
            <person name="Goda S."/>
            <person name="Toyama T."/>
            <person name="Sei K."/>
            <person name="Ike M."/>
        </authorList>
    </citation>
    <scope>NUCLEOTIDE SEQUENCE [LARGE SCALE GENOMIC DNA]</scope>
    <source>
        <strain evidence="4 5">OMI</strain>
    </source>
</reference>
<dbReference type="RefSeq" id="WP_099185671.1">
    <property type="nucleotide sequence ID" value="NZ_BEWI01000031.1"/>
</dbReference>
<dbReference type="CDD" id="cd04301">
    <property type="entry name" value="NAT_SF"/>
    <property type="match status" value="1"/>
</dbReference>
<dbReference type="Gene3D" id="3.40.630.30">
    <property type="match status" value="1"/>
</dbReference>
<dbReference type="EMBL" id="BEWI01000031">
    <property type="protein sequence ID" value="GAY20888.1"/>
    <property type="molecule type" value="Genomic_DNA"/>
</dbReference>
<evidence type="ECO:0000256" key="2">
    <source>
        <dbReference type="ARBA" id="ARBA00023315"/>
    </source>
</evidence>